<proteinExistence type="inferred from homology"/>
<comment type="subcellular location">
    <subcellularLocation>
        <location evidence="1">Membrane</location>
        <topology evidence="1">Multi-pass membrane protein</topology>
    </subcellularLocation>
</comment>
<keyword evidence="5 6" id="KW-0472">Membrane</keyword>
<evidence type="ECO:0000256" key="4">
    <source>
        <dbReference type="ARBA" id="ARBA00022989"/>
    </source>
</evidence>
<keyword evidence="3 6" id="KW-0812">Transmembrane</keyword>
<dbReference type="GO" id="GO:0004888">
    <property type="term" value="F:transmembrane signaling receptor activity"/>
    <property type="evidence" value="ECO:0007669"/>
    <property type="project" value="InterPro"/>
</dbReference>
<evidence type="ECO:0000256" key="3">
    <source>
        <dbReference type="ARBA" id="ARBA00022692"/>
    </source>
</evidence>
<protein>
    <recommendedName>
        <fullName evidence="6">Serpentine receptor class gamma</fullName>
    </recommendedName>
</protein>
<evidence type="ECO:0000256" key="6">
    <source>
        <dbReference type="RuleBase" id="RU280813"/>
    </source>
</evidence>
<feature type="transmembrane region" description="Helical" evidence="6">
    <location>
        <begin position="79"/>
        <end position="102"/>
    </location>
</feature>
<feature type="transmembrane region" description="Helical" evidence="6">
    <location>
        <begin position="38"/>
        <end position="59"/>
    </location>
</feature>
<evidence type="ECO:0000256" key="5">
    <source>
        <dbReference type="ARBA" id="ARBA00023136"/>
    </source>
</evidence>
<gene>
    <name evidence="7" type="ORF">PENTCL1PPCAC_903</name>
</gene>
<dbReference type="EMBL" id="BTSX01000001">
    <property type="protein sequence ID" value="GMS78728.1"/>
    <property type="molecule type" value="Genomic_DNA"/>
</dbReference>
<sequence length="142" mass="16654">MHLANTIQLAYGIPGIITYFIVIYAMHGVEKILNKSFIRIYTLTAAINIATWLSSWLSHRLRDEPTFFFYYEWASDHNLFRNILNFLVIHFYSAQNVCVLLLSFDRYAAIYSISKDMLWWKKYHLIIAASAHILCLILILST</sequence>
<evidence type="ECO:0000256" key="1">
    <source>
        <dbReference type="ARBA" id="ARBA00004141"/>
    </source>
</evidence>
<dbReference type="InterPro" id="IPR000609">
    <property type="entry name" value="7TM_GPCR_serpentine_rcpt_Srg"/>
</dbReference>
<dbReference type="GO" id="GO:0007606">
    <property type="term" value="P:sensory perception of chemical stimulus"/>
    <property type="evidence" value="ECO:0007669"/>
    <property type="project" value="UniProtKB-UniRule"/>
</dbReference>
<comment type="similarity">
    <text evidence="2 6">Belongs to the nematode receptor-like protein srg family.</text>
</comment>
<evidence type="ECO:0000256" key="2">
    <source>
        <dbReference type="ARBA" id="ARBA00005692"/>
    </source>
</evidence>
<dbReference type="Proteomes" id="UP001432027">
    <property type="component" value="Unassembled WGS sequence"/>
</dbReference>
<dbReference type="PANTHER" id="PTHR31552:SF8">
    <property type="entry name" value="SERPENTINE RECEPTOR CLASS GAMMA"/>
    <property type="match status" value="1"/>
</dbReference>
<evidence type="ECO:0000313" key="7">
    <source>
        <dbReference type="EMBL" id="GMS78728.1"/>
    </source>
</evidence>
<accession>A0AAV5S9M8</accession>
<dbReference type="AlphaFoldDB" id="A0AAV5S9M8"/>
<keyword evidence="4 6" id="KW-1133">Transmembrane helix</keyword>
<reference evidence="7" key="1">
    <citation type="submission" date="2023-10" db="EMBL/GenBank/DDBJ databases">
        <title>Genome assembly of Pristionchus species.</title>
        <authorList>
            <person name="Yoshida K."/>
            <person name="Sommer R.J."/>
        </authorList>
    </citation>
    <scope>NUCLEOTIDE SEQUENCE</scope>
    <source>
        <strain evidence="7">RS0144</strain>
    </source>
</reference>
<comment type="caution">
    <text evidence="6">Lacks conserved residue(s) required for the propagation of feature annotation.</text>
</comment>
<dbReference type="PANTHER" id="PTHR31552">
    <property type="entry name" value="SERPENTINE RECEPTOR CLASS GAMMA"/>
    <property type="match status" value="1"/>
</dbReference>
<name>A0AAV5S9M8_9BILA</name>
<keyword evidence="8" id="KW-1185">Reference proteome</keyword>
<feature type="transmembrane region" description="Helical" evidence="6">
    <location>
        <begin position="6"/>
        <end position="26"/>
    </location>
</feature>
<comment type="caution">
    <text evidence="7">The sequence shown here is derived from an EMBL/GenBank/DDBJ whole genome shotgun (WGS) entry which is preliminary data.</text>
</comment>
<dbReference type="GO" id="GO:0016020">
    <property type="term" value="C:membrane"/>
    <property type="evidence" value="ECO:0007669"/>
    <property type="project" value="UniProtKB-SubCell"/>
</dbReference>
<dbReference type="Pfam" id="PF02118">
    <property type="entry name" value="Srg"/>
    <property type="match status" value="1"/>
</dbReference>
<feature type="transmembrane region" description="Helical" evidence="6">
    <location>
        <begin position="123"/>
        <end position="141"/>
    </location>
</feature>
<feature type="non-terminal residue" evidence="7">
    <location>
        <position position="142"/>
    </location>
</feature>
<evidence type="ECO:0000313" key="8">
    <source>
        <dbReference type="Proteomes" id="UP001432027"/>
    </source>
</evidence>
<organism evidence="7 8">
    <name type="scientific">Pristionchus entomophagus</name>
    <dbReference type="NCBI Taxonomy" id="358040"/>
    <lineage>
        <taxon>Eukaryota</taxon>
        <taxon>Metazoa</taxon>
        <taxon>Ecdysozoa</taxon>
        <taxon>Nematoda</taxon>
        <taxon>Chromadorea</taxon>
        <taxon>Rhabditida</taxon>
        <taxon>Rhabditina</taxon>
        <taxon>Diplogasteromorpha</taxon>
        <taxon>Diplogasteroidea</taxon>
        <taxon>Neodiplogasteridae</taxon>
        <taxon>Pristionchus</taxon>
    </lineage>
</organism>